<accession>A0A1D6N733</accession>
<gene>
    <name evidence="1" type="ORF">ZEAMMB73_Zm00001d042850</name>
</gene>
<organism evidence="1">
    <name type="scientific">Zea mays</name>
    <name type="common">Maize</name>
    <dbReference type="NCBI Taxonomy" id="4577"/>
    <lineage>
        <taxon>Eukaryota</taxon>
        <taxon>Viridiplantae</taxon>
        <taxon>Streptophyta</taxon>
        <taxon>Embryophyta</taxon>
        <taxon>Tracheophyta</taxon>
        <taxon>Spermatophyta</taxon>
        <taxon>Magnoliopsida</taxon>
        <taxon>Liliopsida</taxon>
        <taxon>Poales</taxon>
        <taxon>Poaceae</taxon>
        <taxon>PACMAD clade</taxon>
        <taxon>Panicoideae</taxon>
        <taxon>Andropogonodae</taxon>
        <taxon>Andropogoneae</taxon>
        <taxon>Tripsacinae</taxon>
        <taxon>Zea</taxon>
    </lineage>
</organism>
<proteinExistence type="predicted"/>
<dbReference type="AlphaFoldDB" id="A0A1D6N733"/>
<sequence>MGKFQNSNWLSMRKQLEMDKSCFGEMKGSVNSAGRKGKAGNSVNIG</sequence>
<name>A0A1D6N733_MAIZE</name>
<protein>
    <submittedName>
        <fullName evidence="1">RING/FYVE/PHD zinc finger superfamily protein</fullName>
    </submittedName>
</protein>
<dbReference type="EMBL" id="CM007649">
    <property type="protein sequence ID" value="ONM36396.1"/>
    <property type="molecule type" value="Genomic_DNA"/>
</dbReference>
<evidence type="ECO:0000313" key="1">
    <source>
        <dbReference type="EMBL" id="ONM36396.1"/>
    </source>
</evidence>
<reference evidence="1" key="1">
    <citation type="submission" date="2015-12" db="EMBL/GenBank/DDBJ databases">
        <title>Update maize B73 reference genome by single molecule sequencing technologies.</title>
        <authorList>
            <consortium name="Maize Genome Sequencing Project"/>
            <person name="Ware D."/>
        </authorList>
    </citation>
    <scope>NUCLEOTIDE SEQUENCE [LARGE SCALE GENOMIC DNA]</scope>
    <source>
        <tissue evidence="1">Seedling</tissue>
    </source>
</reference>